<protein>
    <submittedName>
        <fullName evidence="3">Uncharacterized protein</fullName>
    </submittedName>
</protein>
<dbReference type="Proteomes" id="UP000050795">
    <property type="component" value="Unassembled WGS sequence"/>
</dbReference>
<accession>A0AA85J3M6</accession>
<reference evidence="3" key="2">
    <citation type="submission" date="2023-11" db="UniProtKB">
        <authorList>
            <consortium name="WormBaseParasite"/>
        </authorList>
    </citation>
    <scope>IDENTIFICATION</scope>
</reference>
<sequence>MIFKVIRIITSLLLSNHFLFGKGCEIQGTIDDNSAFDVKVPFGSRKPLKCGLLPYEAISSINGYWYAQTVTGSNDILSIRLENDEAVILPPEGRNLFDIPGVAEVECVFHDRNSHEKYFEFRKKLNVDLCDVQGSLNDQPEQWLSIMNTSHTNTVHCGLLSPYLDRTFNNYLEGRIIWQSTNVLYLNKSLNGVTFQVKNVGAALIECFLRDLKDHQYIFSYTGTIIYMTQQPIDVVYLESNYIPLYSNKILSFPLKKGENLKWNVTFNNDSDLLSYSYELHCIIISPYGKYDKSGEVIFQTQQINENTGEFIRSGITKLIIYDGDWEGTLNGKDTSDVVVGVGSSEKFKCGLLPHHFKIELMGYWEAEVVRGQSTLISIQKCYRQAVIGPPENSLNYTMKGYLQIQCILKRNTNNEVILKFRKTFEILDSMLGTLDGQSTENVQIYVGSRPNLMCGLLPRNIESKLNGYWTARVVRGSKNYVNFESQNGSVFIKPSEKANFYSKPFDIEIECNYSKHRIGGKIFTFTKSMKVKELYIILHPNVELRKNSERLISVDNSHNHPVIKPPTGFSTYPKSGHAFIECVFTFTDGRKTRTMLDIEIYTLRYDTEITHHLYCQDYHHYYQNNYILPMTSINYTTSVKSLPTNLISIVSLRRKEFGDEEFTKLLHLAKMYKSYTRIVHHWRSLYDDNDREGLISSSELLIDFIRSSMKIDEYQKMQED</sequence>
<proteinExistence type="predicted"/>
<reference evidence="2" key="1">
    <citation type="submission" date="2022-06" db="EMBL/GenBank/DDBJ databases">
        <authorList>
            <person name="Berger JAMES D."/>
            <person name="Berger JAMES D."/>
        </authorList>
    </citation>
    <scope>NUCLEOTIDE SEQUENCE [LARGE SCALE GENOMIC DNA]</scope>
</reference>
<evidence type="ECO:0000313" key="2">
    <source>
        <dbReference type="Proteomes" id="UP000050795"/>
    </source>
</evidence>
<organism evidence="2 3">
    <name type="scientific">Trichobilharzia regenti</name>
    <name type="common">Nasal bird schistosome</name>
    <dbReference type="NCBI Taxonomy" id="157069"/>
    <lineage>
        <taxon>Eukaryota</taxon>
        <taxon>Metazoa</taxon>
        <taxon>Spiralia</taxon>
        <taxon>Lophotrochozoa</taxon>
        <taxon>Platyhelminthes</taxon>
        <taxon>Trematoda</taxon>
        <taxon>Digenea</taxon>
        <taxon>Strigeidida</taxon>
        <taxon>Schistosomatoidea</taxon>
        <taxon>Schistosomatidae</taxon>
        <taxon>Trichobilharzia</taxon>
    </lineage>
</organism>
<evidence type="ECO:0000313" key="3">
    <source>
        <dbReference type="WBParaSite" id="TREG1_121430.3"/>
    </source>
</evidence>
<keyword evidence="1" id="KW-0732">Signal</keyword>
<keyword evidence="2" id="KW-1185">Reference proteome</keyword>
<name>A0AA85J3M6_TRIRE</name>
<dbReference type="AlphaFoldDB" id="A0AA85J3M6"/>
<dbReference type="WBParaSite" id="TREG1_121430.3">
    <property type="protein sequence ID" value="TREG1_121430.3"/>
    <property type="gene ID" value="TREG1_121430"/>
</dbReference>
<feature type="chain" id="PRO_5041638145" evidence="1">
    <location>
        <begin position="24"/>
        <end position="721"/>
    </location>
</feature>
<feature type="signal peptide" evidence="1">
    <location>
        <begin position="1"/>
        <end position="23"/>
    </location>
</feature>
<evidence type="ECO:0000256" key="1">
    <source>
        <dbReference type="SAM" id="SignalP"/>
    </source>
</evidence>